<organism evidence="1 2">
    <name type="scientific">Clostridium intestinale DSM 6191</name>
    <dbReference type="NCBI Taxonomy" id="1121320"/>
    <lineage>
        <taxon>Bacteria</taxon>
        <taxon>Bacillati</taxon>
        <taxon>Bacillota</taxon>
        <taxon>Clostridia</taxon>
        <taxon>Eubacteriales</taxon>
        <taxon>Clostridiaceae</taxon>
        <taxon>Clostridium</taxon>
    </lineage>
</organism>
<evidence type="ECO:0000313" key="2">
    <source>
        <dbReference type="Proteomes" id="UP000184241"/>
    </source>
</evidence>
<proteinExistence type="predicted"/>
<dbReference type="RefSeq" id="WP_021804048.1">
    <property type="nucleotide sequence ID" value="NZ_FQXU01000010.1"/>
</dbReference>
<dbReference type="Proteomes" id="UP000184241">
    <property type="component" value="Unassembled WGS sequence"/>
</dbReference>
<gene>
    <name evidence="1" type="ORF">SAMN02745941_03281</name>
</gene>
<reference evidence="1 2" key="1">
    <citation type="submission" date="2016-11" db="EMBL/GenBank/DDBJ databases">
        <authorList>
            <person name="Jaros S."/>
            <person name="Januszkiewicz K."/>
            <person name="Wedrychowicz H."/>
        </authorList>
    </citation>
    <scope>NUCLEOTIDE SEQUENCE [LARGE SCALE GENOMIC DNA]</scope>
    <source>
        <strain evidence="1 2">DSM 6191</strain>
    </source>
</reference>
<dbReference type="EMBL" id="FQXU01000010">
    <property type="protein sequence ID" value="SHI26699.1"/>
    <property type="molecule type" value="Genomic_DNA"/>
</dbReference>
<protein>
    <submittedName>
        <fullName evidence="1">CxxH/CxxC protein, BA_5709 family</fullName>
    </submittedName>
</protein>
<dbReference type="InterPro" id="IPR025626">
    <property type="entry name" value="YyzF"/>
</dbReference>
<dbReference type="NCBIfam" id="TIGR04129">
    <property type="entry name" value="CxxH_BA5709"/>
    <property type="match status" value="1"/>
</dbReference>
<dbReference type="AlphaFoldDB" id="A0A1M5ZRG7"/>
<dbReference type="Pfam" id="PF14116">
    <property type="entry name" value="YyzF"/>
    <property type="match status" value="1"/>
</dbReference>
<evidence type="ECO:0000313" key="1">
    <source>
        <dbReference type="EMBL" id="SHI26699.1"/>
    </source>
</evidence>
<name>A0A1M5ZRG7_9CLOT</name>
<sequence length="50" mass="5798">MENKVLACKEHIDEALDEFLVVNETFPIMNEAKEGKCNYCNDKAEYSLEK</sequence>
<accession>A0A1M5ZRG7</accession>